<evidence type="ECO:0000256" key="1">
    <source>
        <dbReference type="ARBA" id="ARBA00000966"/>
    </source>
</evidence>
<dbReference type="InterPro" id="IPR012341">
    <property type="entry name" value="6hp_glycosidase-like_sf"/>
</dbReference>
<evidence type="ECO:0000256" key="6">
    <source>
        <dbReference type="ARBA" id="ARBA00023277"/>
    </source>
</evidence>
<evidence type="ECO:0000256" key="5">
    <source>
        <dbReference type="ARBA" id="ARBA00023001"/>
    </source>
</evidence>
<reference evidence="10" key="1">
    <citation type="journal article" date="2019" name="Sci. Rep.">
        <title>Draft genome of Tanacetum cinerariifolium, the natural source of mosquito coil.</title>
        <authorList>
            <person name="Yamashiro T."/>
            <person name="Shiraishi A."/>
            <person name="Satake H."/>
            <person name="Nakayama K."/>
        </authorList>
    </citation>
    <scope>NUCLEOTIDE SEQUENCE</scope>
</reference>
<feature type="domain" description="Glycoside hydrolase family 9" evidence="9">
    <location>
        <begin position="103"/>
        <end position="153"/>
    </location>
</feature>
<dbReference type="InterPro" id="IPR001701">
    <property type="entry name" value="Glyco_hydro_9"/>
</dbReference>
<evidence type="ECO:0000313" key="10">
    <source>
        <dbReference type="EMBL" id="GEU92287.1"/>
    </source>
</evidence>
<evidence type="ECO:0000256" key="3">
    <source>
        <dbReference type="ARBA" id="ARBA00012601"/>
    </source>
</evidence>
<accession>A0A6L2P320</accession>
<protein>
    <recommendedName>
        <fullName evidence="3">cellulase</fullName>
        <ecNumber evidence="3">3.2.1.4</ecNumber>
    </recommendedName>
</protein>
<dbReference type="InterPro" id="IPR008928">
    <property type="entry name" value="6-hairpin_glycosidase_sf"/>
</dbReference>
<dbReference type="GO" id="GO:0008810">
    <property type="term" value="F:cellulase activity"/>
    <property type="evidence" value="ECO:0007669"/>
    <property type="project" value="UniProtKB-EC"/>
</dbReference>
<evidence type="ECO:0000256" key="4">
    <source>
        <dbReference type="ARBA" id="ARBA00022801"/>
    </source>
</evidence>
<proteinExistence type="inferred from homology"/>
<keyword evidence="6" id="KW-0119">Carbohydrate metabolism</keyword>
<keyword evidence="4" id="KW-0378">Hydrolase</keyword>
<dbReference type="Pfam" id="PF00759">
    <property type="entry name" value="Glyco_hydro_9"/>
    <property type="match status" value="1"/>
</dbReference>
<gene>
    <name evidence="10" type="ORF">Tci_064265</name>
</gene>
<comment type="catalytic activity">
    <reaction evidence="1">
        <text>Endohydrolysis of (1-&gt;4)-beta-D-glucosidic linkages in cellulose, lichenin and cereal beta-D-glucans.</text>
        <dbReference type="EC" id="3.2.1.4"/>
    </reaction>
</comment>
<organism evidence="10">
    <name type="scientific">Tanacetum cinerariifolium</name>
    <name type="common">Dalmatian daisy</name>
    <name type="synonym">Chrysanthemum cinerariifolium</name>
    <dbReference type="NCBI Taxonomy" id="118510"/>
    <lineage>
        <taxon>Eukaryota</taxon>
        <taxon>Viridiplantae</taxon>
        <taxon>Streptophyta</taxon>
        <taxon>Embryophyta</taxon>
        <taxon>Tracheophyta</taxon>
        <taxon>Spermatophyta</taxon>
        <taxon>Magnoliopsida</taxon>
        <taxon>eudicotyledons</taxon>
        <taxon>Gunneridae</taxon>
        <taxon>Pentapetalae</taxon>
        <taxon>asterids</taxon>
        <taxon>campanulids</taxon>
        <taxon>Asterales</taxon>
        <taxon>Asteraceae</taxon>
        <taxon>Asteroideae</taxon>
        <taxon>Anthemideae</taxon>
        <taxon>Anthemidinae</taxon>
        <taxon>Tanacetum</taxon>
    </lineage>
</organism>
<dbReference type="Gene3D" id="1.50.10.10">
    <property type="match status" value="1"/>
</dbReference>
<dbReference type="PANTHER" id="PTHR22298">
    <property type="entry name" value="ENDO-1,4-BETA-GLUCANASE"/>
    <property type="match status" value="1"/>
</dbReference>
<evidence type="ECO:0000256" key="2">
    <source>
        <dbReference type="ARBA" id="ARBA00007072"/>
    </source>
</evidence>
<dbReference type="AlphaFoldDB" id="A0A6L2P320"/>
<keyword evidence="8" id="KW-0624">Polysaccharide degradation</keyword>
<dbReference type="GO" id="GO:0030245">
    <property type="term" value="P:cellulose catabolic process"/>
    <property type="evidence" value="ECO:0007669"/>
    <property type="project" value="UniProtKB-KW"/>
</dbReference>
<dbReference type="SUPFAM" id="SSF48208">
    <property type="entry name" value="Six-hairpin glycosidases"/>
    <property type="match status" value="1"/>
</dbReference>
<evidence type="ECO:0000256" key="7">
    <source>
        <dbReference type="ARBA" id="ARBA00023295"/>
    </source>
</evidence>
<keyword evidence="7" id="KW-0326">Glycosidase</keyword>
<keyword evidence="5" id="KW-0136">Cellulose degradation</keyword>
<evidence type="ECO:0000256" key="8">
    <source>
        <dbReference type="ARBA" id="ARBA00023326"/>
    </source>
</evidence>
<comment type="caution">
    <text evidence="10">The sequence shown here is derived from an EMBL/GenBank/DDBJ whole genome shotgun (WGS) entry which is preliminary data.</text>
</comment>
<name>A0A6L2P320_TANCI</name>
<dbReference type="EC" id="3.2.1.4" evidence="3"/>
<comment type="similarity">
    <text evidence="2">Belongs to the glycosyl hydrolase 9 (cellulase E) family.</text>
</comment>
<sequence length="545" mass="61417">MYSFGVVLLELICGRAPLRRIGSPSCSKRYLLVGNLEVIFPAATREFALVVEELWNHPAMQATYKVVPYVMTSIIGLVKMQVSQGKKAFDNYEKLLGERMGSMRVGEPNSDHCCWEKPEDMDTRQMVYTVSPQNLGSDVAAETAAALAAAAIAEIIIRQDQQSLTIQCGDIPSIKKVKQINKIDFINAGGIDFESEEIENFLNDDSIPFGVDDSPFNMGEDILFLKSLLREDPIPPHPLIPNQTKLPIEEPKHSFKMGYEHFNTNLVTNDIAESSTKNLIPIPHECEVVSENGSQSTEPVNDNSLIFTTISNPLFDNDKINSDSHVEFNSDESTSNHDTVKSDYLDEFYGPLIPIHILEEERIRREHAYYINRIEMLFTINPRPHLTNDNTNVESFSSLPIPIQESDPHQEEIDVVSVTNDVLPPSVENDDSDEEVDAVDVLRVDNFIQNSEHAYSESEDSDFDNPPLPLPPLKPPDKGFDFDIKISVVRSVIVKFECIDARVKFDVFNDEKVVLSYFMFVIFAKEFSLLSVENEDTIFDPGISE</sequence>
<dbReference type="EMBL" id="BKCJ010010594">
    <property type="protein sequence ID" value="GEU92287.1"/>
    <property type="molecule type" value="Genomic_DNA"/>
</dbReference>
<evidence type="ECO:0000259" key="9">
    <source>
        <dbReference type="Pfam" id="PF00759"/>
    </source>
</evidence>